<dbReference type="NCBIfam" id="TIGR00112">
    <property type="entry name" value="proC"/>
    <property type="match status" value="1"/>
</dbReference>
<protein>
    <recommendedName>
        <fullName evidence="4 5">Pyrroline-5-carboxylate reductase</fullName>
        <shortName evidence="4">P5C reductase</shortName>
        <shortName evidence="4">P5CR</shortName>
        <ecNumber evidence="4 5">1.5.1.2</ecNumber>
    </recommendedName>
    <alternativeName>
        <fullName evidence="4">PCA reductase</fullName>
    </alternativeName>
</protein>
<evidence type="ECO:0000259" key="7">
    <source>
        <dbReference type="Pfam" id="PF03807"/>
    </source>
</evidence>
<dbReference type="Gene3D" id="1.10.3730.10">
    <property type="entry name" value="ProC C-terminal domain-like"/>
    <property type="match status" value="1"/>
</dbReference>
<evidence type="ECO:0000313" key="9">
    <source>
        <dbReference type="EMBL" id="BBM84177.1"/>
    </source>
</evidence>
<comment type="subcellular location">
    <subcellularLocation>
        <location evidence="4">Cytoplasm</location>
    </subcellularLocation>
</comment>
<proteinExistence type="inferred from homology"/>
<dbReference type="FunFam" id="1.10.3730.10:FF:000001">
    <property type="entry name" value="Pyrroline-5-carboxylate reductase"/>
    <property type="match status" value="1"/>
</dbReference>
<keyword evidence="4" id="KW-0028">Amino-acid biosynthesis</keyword>
<dbReference type="UniPathway" id="UPA00098">
    <property type="reaction ID" value="UER00361"/>
</dbReference>
<dbReference type="SUPFAM" id="SSF51735">
    <property type="entry name" value="NAD(P)-binding Rossmann-fold domains"/>
    <property type="match status" value="1"/>
</dbReference>
<sequence>MEVHKKIAVIGTGNLGNAIVEGMIESQKFSADNIIATRRQTHLIDSLQQKGVHTTSDNCQAVRESHIVILAVQPKQLEQILHEIADDLHEDHIIVSVITGVAIEQIGRLLSKPIAIVRAMPNTAIAIKQSMTCIAHRNVSPDSLSEVQSIFDTLGKTLIIDEELMAAATVLGACGIAFFMRFIRAASQGGIEVGFHAEEAQLIAAQTAKGAASLLLAHHTHPEQEIDKVTTPQGCTIAGLNEMEHNGLSSALIKGVKASFNRIADIT</sequence>
<name>A0A5S9IMD2_UABAM</name>
<dbReference type="InterPro" id="IPR028939">
    <property type="entry name" value="P5C_Rdtase_cat_N"/>
</dbReference>
<feature type="domain" description="Pyrroline-5-carboxylate reductase dimerisation" evidence="8">
    <location>
        <begin position="162"/>
        <end position="264"/>
    </location>
</feature>
<evidence type="ECO:0000256" key="3">
    <source>
        <dbReference type="ARBA" id="ARBA00023002"/>
    </source>
</evidence>
<comment type="function">
    <text evidence="4">Catalyzes the reduction of 1-pyrroline-5-carboxylate (PCA) to L-proline.</text>
</comment>
<keyword evidence="3 4" id="KW-0560">Oxidoreductase</keyword>
<keyword evidence="4" id="KW-0641">Proline biosynthesis</keyword>
<evidence type="ECO:0000256" key="1">
    <source>
        <dbReference type="ARBA" id="ARBA00005525"/>
    </source>
</evidence>
<keyword evidence="2 4" id="KW-0521">NADP</keyword>
<feature type="domain" description="Pyrroline-5-carboxylate reductase catalytic N-terminal" evidence="7">
    <location>
        <begin position="6"/>
        <end position="98"/>
    </location>
</feature>
<evidence type="ECO:0000256" key="5">
    <source>
        <dbReference type="NCBIfam" id="TIGR00112"/>
    </source>
</evidence>
<dbReference type="EMBL" id="AP019860">
    <property type="protein sequence ID" value="BBM84177.1"/>
    <property type="molecule type" value="Genomic_DNA"/>
</dbReference>
<dbReference type="PIRSF" id="PIRSF000193">
    <property type="entry name" value="Pyrrol-5-carb_rd"/>
    <property type="match status" value="1"/>
</dbReference>
<dbReference type="GO" id="GO:0055129">
    <property type="term" value="P:L-proline biosynthetic process"/>
    <property type="evidence" value="ECO:0007669"/>
    <property type="project" value="UniProtKB-UniRule"/>
</dbReference>
<dbReference type="RefSeq" id="WP_151968347.1">
    <property type="nucleotide sequence ID" value="NZ_AP019860.1"/>
</dbReference>
<reference evidence="9 10" key="1">
    <citation type="submission" date="2019-08" db="EMBL/GenBank/DDBJ databases">
        <title>Complete genome sequence of Candidatus Uab amorphum.</title>
        <authorList>
            <person name="Shiratori T."/>
            <person name="Suzuki S."/>
            <person name="Kakizawa Y."/>
            <person name="Ishida K."/>
        </authorList>
    </citation>
    <scope>NUCLEOTIDE SEQUENCE [LARGE SCALE GENOMIC DNA]</scope>
    <source>
        <strain evidence="9 10">SRT547</strain>
    </source>
</reference>
<dbReference type="PANTHER" id="PTHR11645:SF0">
    <property type="entry name" value="PYRROLINE-5-CARBOXYLATE REDUCTASE 3"/>
    <property type="match status" value="1"/>
</dbReference>
<dbReference type="OrthoDB" id="9805754at2"/>
<dbReference type="HAMAP" id="MF_01925">
    <property type="entry name" value="P5C_reductase"/>
    <property type="match status" value="1"/>
</dbReference>
<comment type="catalytic activity">
    <reaction evidence="4">
        <text>L-proline + NAD(+) = (S)-1-pyrroline-5-carboxylate + NADH + 2 H(+)</text>
        <dbReference type="Rhea" id="RHEA:14105"/>
        <dbReference type="ChEBI" id="CHEBI:15378"/>
        <dbReference type="ChEBI" id="CHEBI:17388"/>
        <dbReference type="ChEBI" id="CHEBI:57540"/>
        <dbReference type="ChEBI" id="CHEBI:57945"/>
        <dbReference type="ChEBI" id="CHEBI:60039"/>
        <dbReference type="EC" id="1.5.1.2"/>
    </reaction>
</comment>
<dbReference type="Gene3D" id="3.40.50.720">
    <property type="entry name" value="NAD(P)-binding Rossmann-like Domain"/>
    <property type="match status" value="1"/>
</dbReference>
<dbReference type="InterPro" id="IPR000304">
    <property type="entry name" value="Pyrroline-COOH_reductase"/>
</dbReference>
<accession>A0A5S9IMD2</accession>
<dbReference type="SUPFAM" id="SSF48179">
    <property type="entry name" value="6-phosphogluconate dehydrogenase C-terminal domain-like"/>
    <property type="match status" value="1"/>
</dbReference>
<dbReference type="InterPro" id="IPR029036">
    <property type="entry name" value="P5CR_dimer"/>
</dbReference>
<dbReference type="KEGG" id="uam:UABAM_02533"/>
<gene>
    <name evidence="4" type="primary">proC</name>
    <name evidence="9" type="ORF">UABAM_02533</name>
</gene>
<dbReference type="GO" id="GO:0004735">
    <property type="term" value="F:pyrroline-5-carboxylate reductase activity"/>
    <property type="evidence" value="ECO:0007669"/>
    <property type="project" value="UniProtKB-UniRule"/>
</dbReference>
<keyword evidence="10" id="KW-1185">Reference proteome</keyword>
<dbReference type="Pfam" id="PF03807">
    <property type="entry name" value="F420_oxidored"/>
    <property type="match status" value="1"/>
</dbReference>
<dbReference type="Pfam" id="PF14748">
    <property type="entry name" value="P5CR_dimer"/>
    <property type="match status" value="1"/>
</dbReference>
<evidence type="ECO:0000259" key="8">
    <source>
        <dbReference type="Pfam" id="PF14748"/>
    </source>
</evidence>
<evidence type="ECO:0000313" key="10">
    <source>
        <dbReference type="Proteomes" id="UP000326354"/>
    </source>
</evidence>
<dbReference type="Proteomes" id="UP000326354">
    <property type="component" value="Chromosome"/>
</dbReference>
<feature type="binding site" evidence="6">
    <location>
        <begin position="10"/>
        <end position="15"/>
    </location>
    <ligand>
        <name>NADP(+)</name>
        <dbReference type="ChEBI" id="CHEBI:58349"/>
    </ligand>
</feature>
<evidence type="ECO:0000256" key="4">
    <source>
        <dbReference type="HAMAP-Rule" id="MF_01925"/>
    </source>
</evidence>
<dbReference type="GO" id="GO:0005737">
    <property type="term" value="C:cytoplasm"/>
    <property type="evidence" value="ECO:0007669"/>
    <property type="project" value="UniProtKB-SubCell"/>
</dbReference>
<comment type="pathway">
    <text evidence="4">Amino-acid biosynthesis; L-proline biosynthesis; L-proline from L-glutamate 5-semialdehyde: step 1/1.</text>
</comment>
<comment type="catalytic activity">
    <reaction evidence="4">
        <text>L-proline + NADP(+) = (S)-1-pyrroline-5-carboxylate + NADPH + 2 H(+)</text>
        <dbReference type="Rhea" id="RHEA:14109"/>
        <dbReference type="ChEBI" id="CHEBI:15378"/>
        <dbReference type="ChEBI" id="CHEBI:17388"/>
        <dbReference type="ChEBI" id="CHEBI:57783"/>
        <dbReference type="ChEBI" id="CHEBI:58349"/>
        <dbReference type="ChEBI" id="CHEBI:60039"/>
        <dbReference type="EC" id="1.5.1.2"/>
    </reaction>
</comment>
<feature type="binding site" evidence="6">
    <location>
        <begin position="71"/>
        <end position="74"/>
    </location>
    <ligand>
        <name>NADP(+)</name>
        <dbReference type="ChEBI" id="CHEBI:58349"/>
    </ligand>
</feature>
<evidence type="ECO:0000256" key="6">
    <source>
        <dbReference type="PIRSR" id="PIRSR000193-1"/>
    </source>
</evidence>
<comment type="similarity">
    <text evidence="1 4">Belongs to the pyrroline-5-carboxylate reductase family.</text>
</comment>
<keyword evidence="4" id="KW-0963">Cytoplasm</keyword>
<dbReference type="EC" id="1.5.1.2" evidence="4 5"/>
<dbReference type="PANTHER" id="PTHR11645">
    <property type="entry name" value="PYRROLINE-5-CARBOXYLATE REDUCTASE"/>
    <property type="match status" value="1"/>
</dbReference>
<dbReference type="AlphaFoldDB" id="A0A5S9IMD2"/>
<feature type="binding site" evidence="6">
    <location>
        <position position="58"/>
    </location>
    <ligand>
        <name>NADPH</name>
        <dbReference type="ChEBI" id="CHEBI:57783"/>
    </ligand>
</feature>
<evidence type="ECO:0000256" key="2">
    <source>
        <dbReference type="ARBA" id="ARBA00022857"/>
    </source>
</evidence>
<dbReference type="InterPro" id="IPR008927">
    <property type="entry name" value="6-PGluconate_DH-like_C_sf"/>
</dbReference>
<organism evidence="9 10">
    <name type="scientific">Uabimicrobium amorphum</name>
    <dbReference type="NCBI Taxonomy" id="2596890"/>
    <lineage>
        <taxon>Bacteria</taxon>
        <taxon>Pseudomonadati</taxon>
        <taxon>Planctomycetota</taxon>
        <taxon>Candidatus Uabimicrobiia</taxon>
        <taxon>Candidatus Uabimicrobiales</taxon>
        <taxon>Candidatus Uabimicrobiaceae</taxon>
        <taxon>Candidatus Uabimicrobium</taxon>
    </lineage>
</organism>
<dbReference type="InterPro" id="IPR036291">
    <property type="entry name" value="NAD(P)-bd_dom_sf"/>
</dbReference>